<dbReference type="PANTHER" id="PTHR33392:SF6">
    <property type="entry name" value="POLYISOPRENYL-TEICHOIC ACID--PEPTIDOGLYCAN TEICHOIC ACID TRANSFERASE TAGU"/>
    <property type="match status" value="1"/>
</dbReference>
<reference evidence="4 5" key="1">
    <citation type="journal article" date="2015" name="Genome Announc.">
        <title>Expanding the biotechnology potential of lactobacilli through comparative genomics of 213 strains and associated genera.</title>
        <authorList>
            <person name="Sun Z."/>
            <person name="Harris H.M."/>
            <person name="McCann A."/>
            <person name="Guo C."/>
            <person name="Argimon S."/>
            <person name="Zhang W."/>
            <person name="Yang X."/>
            <person name="Jeffery I.B."/>
            <person name="Cooney J.C."/>
            <person name="Kagawa T.F."/>
            <person name="Liu W."/>
            <person name="Song Y."/>
            <person name="Salvetti E."/>
            <person name="Wrobel A."/>
            <person name="Rasinkangas P."/>
            <person name="Parkhill J."/>
            <person name="Rea M.C."/>
            <person name="O'Sullivan O."/>
            <person name="Ritari J."/>
            <person name="Douillard F.P."/>
            <person name="Paul Ross R."/>
            <person name="Yang R."/>
            <person name="Briner A.E."/>
            <person name="Felis G.E."/>
            <person name="de Vos W.M."/>
            <person name="Barrangou R."/>
            <person name="Klaenhammer T.R."/>
            <person name="Caufield P.W."/>
            <person name="Cui Y."/>
            <person name="Zhang H."/>
            <person name="O'Toole P.W."/>
        </authorList>
    </citation>
    <scope>NUCLEOTIDE SEQUENCE [LARGE SCALE GENOMIC DNA]</scope>
    <source>
        <strain evidence="4 5">DSM 20183</strain>
    </source>
</reference>
<dbReference type="NCBIfam" id="TIGR00350">
    <property type="entry name" value="lytR_cpsA_psr"/>
    <property type="match status" value="1"/>
</dbReference>
<dbReference type="OrthoDB" id="27330at2"/>
<comment type="similarity">
    <text evidence="1">Belongs to the LytR/CpsA/Psr (LCP) family.</text>
</comment>
<dbReference type="Gene3D" id="3.40.630.190">
    <property type="entry name" value="LCP protein"/>
    <property type="match status" value="1"/>
</dbReference>
<evidence type="ECO:0000313" key="5">
    <source>
        <dbReference type="Proteomes" id="UP000050929"/>
    </source>
</evidence>
<evidence type="ECO:0000259" key="3">
    <source>
        <dbReference type="Pfam" id="PF03816"/>
    </source>
</evidence>
<dbReference type="InterPro" id="IPR004474">
    <property type="entry name" value="LytR_CpsA_psr"/>
</dbReference>
<proteinExistence type="inferred from homology"/>
<evidence type="ECO:0000313" key="4">
    <source>
        <dbReference type="EMBL" id="KRK64977.1"/>
    </source>
</evidence>
<feature type="compositionally biased region" description="Polar residues" evidence="2">
    <location>
        <begin position="343"/>
        <end position="353"/>
    </location>
</feature>
<accession>A0A0R1J945</accession>
<protein>
    <submittedName>
        <fullName evidence="4">Transcriptional regulator</fullName>
    </submittedName>
</protein>
<dbReference type="RefSeq" id="WP_057765074.1">
    <property type="nucleotide sequence ID" value="NZ_AZDG01000006.1"/>
</dbReference>
<dbReference type="STRING" id="1423811.FC72_GL001828"/>
<comment type="caution">
    <text evidence="4">The sequence shown here is derived from an EMBL/GenBank/DDBJ whole genome shotgun (WGS) entry which is preliminary data.</text>
</comment>
<keyword evidence="5" id="KW-1185">Reference proteome</keyword>
<feature type="compositionally biased region" description="Low complexity" evidence="2">
    <location>
        <begin position="354"/>
        <end position="367"/>
    </location>
</feature>
<dbReference type="EMBL" id="AZDG01000006">
    <property type="protein sequence ID" value="KRK64977.1"/>
    <property type="molecule type" value="Genomic_DNA"/>
</dbReference>
<sequence length="367" mass="40521">MGNSHRNKGKKKHTLRNVFLVLILLIVLGGSAYGMTKYRNVKNAVNSSFTPSGVTKQRNVSKELQEKKPISILLMGTDTGALGRDYKGRTDSMMVITLNPSTNKTTITSIPRDTAVNIPGYQKDSPAKINAAYSYGQAKTAITTVQKLLNVPIDYYALINMGGMEKVIDRAGGVDVTPTLTFTYQGYTFTNGEKTHMNGKKALAYSRMRYDDPQGDYGRQTRQRAVLTALLKKSSSVKTLLNQYFINSIANQTQTDMTFNDLTKLAKDYNSVRKNTSETHLQGTSAQVADQSMEVMKKSELQRVTDFIRKNLDLSKAKTGDIQYDPATQSSSTTKTDEEIKNIGSQRSTTSRAGSNSSTYGYSSTGY</sequence>
<evidence type="ECO:0000256" key="2">
    <source>
        <dbReference type="SAM" id="MobiDB-lite"/>
    </source>
</evidence>
<dbReference type="AlphaFoldDB" id="A0A0R1J945"/>
<dbReference type="InterPro" id="IPR050922">
    <property type="entry name" value="LytR/CpsA/Psr_CW_biosynth"/>
</dbReference>
<dbReference type="PANTHER" id="PTHR33392">
    <property type="entry name" value="POLYISOPRENYL-TEICHOIC ACID--PEPTIDOGLYCAN TEICHOIC ACID TRANSFERASE TAGU"/>
    <property type="match status" value="1"/>
</dbReference>
<dbReference type="PATRIC" id="fig|1423811.3.peg.1868"/>
<organism evidence="4 5">
    <name type="scientific">Companilactobacillus tucceti DSM 20183</name>
    <dbReference type="NCBI Taxonomy" id="1423811"/>
    <lineage>
        <taxon>Bacteria</taxon>
        <taxon>Bacillati</taxon>
        <taxon>Bacillota</taxon>
        <taxon>Bacilli</taxon>
        <taxon>Lactobacillales</taxon>
        <taxon>Lactobacillaceae</taxon>
        <taxon>Companilactobacillus</taxon>
    </lineage>
</organism>
<evidence type="ECO:0000256" key="1">
    <source>
        <dbReference type="ARBA" id="ARBA00006068"/>
    </source>
</evidence>
<name>A0A0R1J945_9LACO</name>
<dbReference type="Pfam" id="PF03816">
    <property type="entry name" value="LytR_cpsA_psr"/>
    <property type="match status" value="1"/>
</dbReference>
<feature type="domain" description="Cell envelope-related transcriptional attenuator" evidence="3">
    <location>
        <begin position="89"/>
        <end position="235"/>
    </location>
</feature>
<feature type="region of interest" description="Disordered" evidence="2">
    <location>
        <begin position="322"/>
        <end position="367"/>
    </location>
</feature>
<gene>
    <name evidence="4" type="ORF">FC72_GL001828</name>
</gene>
<dbReference type="Proteomes" id="UP000050929">
    <property type="component" value="Unassembled WGS sequence"/>
</dbReference>